<evidence type="ECO:0000259" key="11">
    <source>
        <dbReference type="PROSITE" id="PS50109"/>
    </source>
</evidence>
<evidence type="ECO:0000313" key="14">
    <source>
        <dbReference type="Proteomes" id="UP000297706"/>
    </source>
</evidence>
<evidence type="ECO:0000313" key="13">
    <source>
        <dbReference type="EMBL" id="TFW70633.1"/>
    </source>
</evidence>
<keyword evidence="13" id="KW-0547">Nucleotide-binding</keyword>
<keyword evidence="10" id="KW-0472">Membrane</keyword>
<evidence type="ECO:0000256" key="10">
    <source>
        <dbReference type="SAM" id="Phobius"/>
    </source>
</evidence>
<evidence type="ECO:0000256" key="7">
    <source>
        <dbReference type="ARBA" id="ARBA00022777"/>
    </source>
</evidence>
<dbReference type="RefSeq" id="WP_135278438.1">
    <property type="nucleotide sequence ID" value="NZ_PQVH01000012.1"/>
</dbReference>
<evidence type="ECO:0000256" key="6">
    <source>
        <dbReference type="ARBA" id="ARBA00022692"/>
    </source>
</evidence>
<dbReference type="Pfam" id="PF02518">
    <property type="entry name" value="HATPase_c"/>
    <property type="match status" value="1"/>
</dbReference>
<proteinExistence type="predicted"/>
<keyword evidence="5" id="KW-0808">Transferase</keyword>
<dbReference type="GO" id="GO:0005524">
    <property type="term" value="F:ATP binding"/>
    <property type="evidence" value="ECO:0007669"/>
    <property type="project" value="UniProtKB-KW"/>
</dbReference>
<dbReference type="GO" id="GO:0000160">
    <property type="term" value="P:phosphorelay signal transduction system"/>
    <property type="evidence" value="ECO:0007669"/>
    <property type="project" value="UniProtKB-KW"/>
</dbReference>
<evidence type="ECO:0000256" key="5">
    <source>
        <dbReference type="ARBA" id="ARBA00022679"/>
    </source>
</evidence>
<dbReference type="PANTHER" id="PTHR45436">
    <property type="entry name" value="SENSOR HISTIDINE KINASE YKOH"/>
    <property type="match status" value="1"/>
</dbReference>
<dbReference type="OrthoDB" id="9809567at2"/>
<dbReference type="GO" id="GO:0005886">
    <property type="term" value="C:plasma membrane"/>
    <property type="evidence" value="ECO:0007669"/>
    <property type="project" value="TreeGrafter"/>
</dbReference>
<dbReference type="PROSITE" id="PS50109">
    <property type="entry name" value="HIS_KIN"/>
    <property type="match status" value="1"/>
</dbReference>
<name>A0A4Y9VPD3_9PROT</name>
<dbReference type="SUPFAM" id="SSF55874">
    <property type="entry name" value="ATPase domain of HSP90 chaperone/DNA topoisomerase II/histidine kinase"/>
    <property type="match status" value="1"/>
</dbReference>
<dbReference type="EC" id="2.7.13.3" evidence="3"/>
<organism evidence="13 14">
    <name type="scientific">Methylotenera oryzisoli</name>
    <dbReference type="NCBI Taxonomy" id="2080758"/>
    <lineage>
        <taxon>Bacteria</taxon>
        <taxon>Pseudomonadati</taxon>
        <taxon>Pseudomonadota</taxon>
        <taxon>Betaproteobacteria</taxon>
        <taxon>Nitrosomonadales</taxon>
        <taxon>Methylophilaceae</taxon>
        <taxon>Methylotenera</taxon>
    </lineage>
</organism>
<sequence length="443" mass="49174">MHSLKGRLSWSITLSLVLLLLLQWLVVSYAINKLSEDQLIKRLEHEGESLLASARLNASNQLEIDAQRLSAIYQRPFSGNYYVVISGQQRLISRSLWDTDISVTSLAAGEQQLIYRQGPEQQSLLIVAHGYQKQTLPITIAIAENLGPLKASIERFQLIYAAISLLGLILLLAIQRLMIHRALLPLKEMQSDIAKLERGEADQIASKGPEEIAPLITELNHLLHTVQQKSKRSRESLGNLAHALKTKLTLLNQTAERAEIDGLPEIRTSIYAVTASLDQIIERELKRARLVGNAKPMQQVDLKTEIAQLTHTMRMIYQTKTVNITWEVAEGTRFHGDGEDLLEILGNLLDNACKWCARNVSLTVTGNEAPIFVVEDDGPGCPVHELNSLTQRGFRADETVAGSGLGLAIVYDIANSYEAKLSFSRSAALGGLRVEIRFSPRIP</sequence>
<evidence type="ECO:0000256" key="3">
    <source>
        <dbReference type="ARBA" id="ARBA00012438"/>
    </source>
</evidence>
<comment type="caution">
    <text evidence="13">The sequence shown here is derived from an EMBL/GenBank/DDBJ whole genome shotgun (WGS) entry which is preliminary data.</text>
</comment>
<dbReference type="InterPro" id="IPR003594">
    <property type="entry name" value="HATPase_dom"/>
</dbReference>
<feature type="domain" description="HAMP" evidence="12">
    <location>
        <begin position="180"/>
        <end position="231"/>
    </location>
</feature>
<dbReference type="InterPro" id="IPR003660">
    <property type="entry name" value="HAMP_dom"/>
</dbReference>
<keyword evidence="13" id="KW-0067">ATP-binding</keyword>
<dbReference type="PROSITE" id="PS50885">
    <property type="entry name" value="HAMP"/>
    <property type="match status" value="1"/>
</dbReference>
<keyword evidence="9" id="KW-0902">Two-component regulatory system</keyword>
<comment type="subcellular location">
    <subcellularLocation>
        <location evidence="2">Membrane</location>
    </subcellularLocation>
</comment>
<evidence type="ECO:0000256" key="4">
    <source>
        <dbReference type="ARBA" id="ARBA00022553"/>
    </source>
</evidence>
<keyword evidence="8 10" id="KW-1133">Transmembrane helix</keyword>
<dbReference type="AlphaFoldDB" id="A0A4Y9VPD3"/>
<dbReference type="EMBL" id="PQVH01000012">
    <property type="protein sequence ID" value="TFW70633.1"/>
    <property type="molecule type" value="Genomic_DNA"/>
</dbReference>
<dbReference type="GO" id="GO:0004673">
    <property type="term" value="F:protein histidine kinase activity"/>
    <property type="evidence" value="ECO:0007669"/>
    <property type="project" value="UniProtKB-EC"/>
</dbReference>
<evidence type="ECO:0000259" key="12">
    <source>
        <dbReference type="PROSITE" id="PS50885"/>
    </source>
</evidence>
<evidence type="ECO:0000256" key="2">
    <source>
        <dbReference type="ARBA" id="ARBA00004370"/>
    </source>
</evidence>
<dbReference type="SMART" id="SM00387">
    <property type="entry name" value="HATPase_c"/>
    <property type="match status" value="1"/>
</dbReference>
<dbReference type="InterPro" id="IPR005467">
    <property type="entry name" value="His_kinase_dom"/>
</dbReference>
<comment type="catalytic activity">
    <reaction evidence="1">
        <text>ATP + protein L-histidine = ADP + protein N-phospho-L-histidine.</text>
        <dbReference type="EC" id="2.7.13.3"/>
    </reaction>
</comment>
<evidence type="ECO:0000256" key="1">
    <source>
        <dbReference type="ARBA" id="ARBA00000085"/>
    </source>
</evidence>
<reference evidence="13 14" key="1">
    <citation type="submission" date="2018-02" db="EMBL/GenBank/DDBJ databases">
        <title>A novel lanthanide dependent methylotroph, Methylotenera sp. La3113.</title>
        <authorList>
            <person name="Lv H."/>
            <person name="Tani A."/>
        </authorList>
    </citation>
    <scope>NUCLEOTIDE SEQUENCE [LARGE SCALE GENOMIC DNA]</scope>
    <source>
        <strain evidence="13 14">La3113</strain>
    </source>
</reference>
<dbReference type="InterPro" id="IPR036890">
    <property type="entry name" value="HATPase_C_sf"/>
</dbReference>
<feature type="transmembrane region" description="Helical" evidence="10">
    <location>
        <begin position="158"/>
        <end position="179"/>
    </location>
</feature>
<dbReference type="Proteomes" id="UP000297706">
    <property type="component" value="Unassembled WGS sequence"/>
</dbReference>
<keyword evidence="6 10" id="KW-0812">Transmembrane</keyword>
<dbReference type="PANTHER" id="PTHR45436:SF5">
    <property type="entry name" value="SENSOR HISTIDINE KINASE TRCS"/>
    <property type="match status" value="1"/>
</dbReference>
<keyword evidence="7" id="KW-0418">Kinase</keyword>
<dbReference type="Gene3D" id="1.10.287.130">
    <property type="match status" value="1"/>
</dbReference>
<keyword evidence="14" id="KW-1185">Reference proteome</keyword>
<dbReference type="InterPro" id="IPR050428">
    <property type="entry name" value="TCS_sensor_his_kinase"/>
</dbReference>
<accession>A0A4Y9VPD3</accession>
<protein>
    <recommendedName>
        <fullName evidence="3">histidine kinase</fullName>
        <ecNumber evidence="3">2.7.13.3</ecNumber>
    </recommendedName>
</protein>
<evidence type="ECO:0000256" key="8">
    <source>
        <dbReference type="ARBA" id="ARBA00022989"/>
    </source>
</evidence>
<feature type="domain" description="Histidine kinase" evidence="11">
    <location>
        <begin position="239"/>
        <end position="442"/>
    </location>
</feature>
<dbReference type="Gene3D" id="3.30.565.10">
    <property type="entry name" value="Histidine kinase-like ATPase, C-terminal domain"/>
    <property type="match status" value="1"/>
</dbReference>
<keyword evidence="4" id="KW-0597">Phosphoprotein</keyword>
<gene>
    <name evidence="13" type="ORF">C3Y98_09985</name>
</gene>
<evidence type="ECO:0000256" key="9">
    <source>
        <dbReference type="ARBA" id="ARBA00023012"/>
    </source>
</evidence>